<proteinExistence type="predicted"/>
<name>A0A6M5YNM3_9BACT</name>
<gene>
    <name evidence="1" type="ORF">FTUN_3135</name>
</gene>
<keyword evidence="2" id="KW-1185">Reference proteome</keyword>
<evidence type="ECO:0000313" key="1">
    <source>
        <dbReference type="EMBL" id="QJW95585.1"/>
    </source>
</evidence>
<organism evidence="1 2">
    <name type="scientific">Frigoriglobus tundricola</name>
    <dbReference type="NCBI Taxonomy" id="2774151"/>
    <lineage>
        <taxon>Bacteria</taxon>
        <taxon>Pseudomonadati</taxon>
        <taxon>Planctomycetota</taxon>
        <taxon>Planctomycetia</taxon>
        <taxon>Gemmatales</taxon>
        <taxon>Gemmataceae</taxon>
        <taxon>Frigoriglobus</taxon>
    </lineage>
</organism>
<protein>
    <submittedName>
        <fullName evidence="1">Uncharacterized protein</fullName>
    </submittedName>
</protein>
<dbReference type="AlphaFoldDB" id="A0A6M5YNM3"/>
<dbReference type="EMBL" id="CP053452">
    <property type="protein sequence ID" value="QJW95585.1"/>
    <property type="molecule type" value="Genomic_DNA"/>
</dbReference>
<dbReference type="KEGG" id="ftj:FTUN_3135"/>
<dbReference type="Proteomes" id="UP000503447">
    <property type="component" value="Chromosome"/>
</dbReference>
<evidence type="ECO:0000313" key="2">
    <source>
        <dbReference type="Proteomes" id="UP000503447"/>
    </source>
</evidence>
<reference evidence="2" key="1">
    <citation type="submission" date="2020-05" db="EMBL/GenBank/DDBJ databases">
        <title>Frigoriglobus tundricola gen. nov., sp. nov., a psychrotolerant cellulolytic planctomycete of the family Gemmataceae with two divergent copies of 16S rRNA gene.</title>
        <authorList>
            <person name="Kulichevskaya I.S."/>
            <person name="Ivanova A.A."/>
            <person name="Naumoff D.G."/>
            <person name="Beletsky A.V."/>
            <person name="Rijpstra W.I.C."/>
            <person name="Sinninghe Damste J.S."/>
            <person name="Mardanov A.V."/>
            <person name="Ravin N.V."/>
            <person name="Dedysh S.N."/>
        </authorList>
    </citation>
    <scope>NUCLEOTIDE SEQUENCE [LARGE SCALE GENOMIC DNA]</scope>
    <source>
        <strain evidence="2">PL17</strain>
    </source>
</reference>
<sequence length="41" mass="4498">MGRSFPAPLRGQGEFGLLVSSSGAPLWQKCVTRTVRRSRHA</sequence>
<accession>A0A6M5YNM3</accession>